<feature type="domain" description="Phospholipid/glycerol acyltransferase" evidence="6">
    <location>
        <begin position="153"/>
        <end position="273"/>
    </location>
</feature>
<dbReference type="GO" id="GO:0005783">
    <property type="term" value="C:endoplasmic reticulum"/>
    <property type="evidence" value="ECO:0007669"/>
    <property type="project" value="TreeGrafter"/>
</dbReference>
<dbReference type="WBParaSite" id="SPAL_0000976900.1">
    <property type="protein sequence ID" value="SPAL_0000976900.1"/>
    <property type="gene ID" value="SPAL_0000976900"/>
</dbReference>
<proteinExistence type="inferred from homology"/>
<dbReference type="GO" id="GO:0036149">
    <property type="term" value="P:phosphatidylinositol acyl-chain remodeling"/>
    <property type="evidence" value="ECO:0007669"/>
    <property type="project" value="TreeGrafter"/>
</dbReference>
<protein>
    <submittedName>
        <fullName evidence="8">PlsC domain-containing protein</fullName>
    </submittedName>
</protein>
<dbReference type="AlphaFoldDB" id="A0A0N5BVA4"/>
<sequence length="423" mass="48847">MITKTIDDHHQHDGASTIILNSKKETTEGGSTMLQGSSGNGNNGTTKTNEIITDDTLGSDEEYVPLSNFSNFINVSIAIMWLTMTALIVPICVVLIRYIFLEPIRWINHKWFNYLEHKVCHLVNDHWVGAGAFAGLQVIEYGDDLSKIQDERVLFLPNHLGLLDHFILMTSFFNKNTLAGRYIWVIFNIWKWTPLGFMWTAHGNFFINGGAGKREKVLRDFRDHLNSIYWKNDLGYIVMYPEGSRFYLIKESGAKFALKNNLEPLTNCAYPRTGAAKAILDVVGPKNVDKDDSSRKPIEYLVDCTLGYPKGIVPDIRDALLQEWPRGNSKVGIHFKIHKITEDMCNEDVLQQFLYKCYEEKDKLLDYYYKHDTFPNTKARPVSFPWSRMIFVESFWLSIFFASYYFIIKPLSIYCYQMILLSN</sequence>
<name>A0A0N5BVA4_STREA</name>
<dbReference type="Pfam" id="PF16076">
    <property type="entry name" value="Acyltransf_C"/>
    <property type="match status" value="1"/>
</dbReference>
<dbReference type="Pfam" id="PF01553">
    <property type="entry name" value="Acyltransferase"/>
    <property type="match status" value="1"/>
</dbReference>
<evidence type="ECO:0000256" key="2">
    <source>
        <dbReference type="ARBA" id="ARBA00022679"/>
    </source>
</evidence>
<dbReference type="CDD" id="cd07990">
    <property type="entry name" value="LPLAT_LCLAT1-like"/>
    <property type="match status" value="1"/>
</dbReference>
<reference evidence="8" key="1">
    <citation type="submission" date="2017-02" db="UniProtKB">
        <authorList>
            <consortium name="WormBaseParasite"/>
        </authorList>
    </citation>
    <scope>IDENTIFICATION</scope>
</reference>
<dbReference type="GO" id="GO:0016746">
    <property type="term" value="F:acyltransferase activity"/>
    <property type="evidence" value="ECO:0007669"/>
    <property type="project" value="UniProtKB-KW"/>
</dbReference>
<dbReference type="PANTHER" id="PTHR10983">
    <property type="entry name" value="1-ACYLGLYCEROL-3-PHOSPHATE ACYLTRANSFERASE-RELATED"/>
    <property type="match status" value="1"/>
</dbReference>
<evidence type="ECO:0000256" key="5">
    <source>
        <dbReference type="SAM" id="Phobius"/>
    </source>
</evidence>
<organism evidence="7 8">
    <name type="scientific">Strongyloides papillosus</name>
    <name type="common">Intestinal threadworm</name>
    <dbReference type="NCBI Taxonomy" id="174720"/>
    <lineage>
        <taxon>Eukaryota</taxon>
        <taxon>Metazoa</taxon>
        <taxon>Ecdysozoa</taxon>
        <taxon>Nematoda</taxon>
        <taxon>Chromadorea</taxon>
        <taxon>Rhabditida</taxon>
        <taxon>Tylenchina</taxon>
        <taxon>Panagrolaimomorpha</taxon>
        <taxon>Strongyloidoidea</taxon>
        <taxon>Strongyloididae</taxon>
        <taxon>Strongyloides</taxon>
    </lineage>
</organism>
<keyword evidence="7" id="KW-1185">Reference proteome</keyword>
<keyword evidence="5" id="KW-1133">Transmembrane helix</keyword>
<keyword evidence="5" id="KW-0472">Membrane</keyword>
<keyword evidence="2" id="KW-0808">Transferase</keyword>
<evidence type="ECO:0000313" key="7">
    <source>
        <dbReference type="Proteomes" id="UP000046392"/>
    </source>
</evidence>
<evidence type="ECO:0000259" key="6">
    <source>
        <dbReference type="SMART" id="SM00563"/>
    </source>
</evidence>
<feature type="transmembrane region" description="Helical" evidence="5">
    <location>
        <begin position="72"/>
        <end position="100"/>
    </location>
</feature>
<dbReference type="Proteomes" id="UP000046392">
    <property type="component" value="Unplaced"/>
</dbReference>
<dbReference type="STRING" id="174720.A0A0N5BVA4"/>
<keyword evidence="5" id="KW-0812">Transmembrane</keyword>
<keyword evidence="3" id="KW-0012">Acyltransferase</keyword>
<feature type="transmembrane region" description="Helical" evidence="5">
    <location>
        <begin position="390"/>
        <end position="408"/>
    </location>
</feature>
<evidence type="ECO:0000256" key="3">
    <source>
        <dbReference type="ARBA" id="ARBA00023315"/>
    </source>
</evidence>
<dbReference type="PANTHER" id="PTHR10983:SF14">
    <property type="entry name" value="1-ACYL-SN-GLYCEROL-3-PHOSPHATE ACYLTRANSFERASE ACL-12-RELATED"/>
    <property type="match status" value="1"/>
</dbReference>
<evidence type="ECO:0000256" key="1">
    <source>
        <dbReference type="ARBA" id="ARBA00008655"/>
    </source>
</evidence>
<comment type="similarity">
    <text evidence="1">Belongs to the 1-acyl-sn-glycerol-3-phosphate acyltransferase family.</text>
</comment>
<accession>A0A0N5BVA4</accession>
<evidence type="ECO:0000313" key="8">
    <source>
        <dbReference type="WBParaSite" id="SPAL_0000976900.1"/>
    </source>
</evidence>
<feature type="region of interest" description="Disordered" evidence="4">
    <location>
        <begin position="28"/>
        <end position="48"/>
    </location>
</feature>
<dbReference type="InterPro" id="IPR032098">
    <property type="entry name" value="Acyltransf_C"/>
</dbReference>
<dbReference type="SUPFAM" id="SSF69593">
    <property type="entry name" value="Glycerol-3-phosphate (1)-acyltransferase"/>
    <property type="match status" value="1"/>
</dbReference>
<dbReference type="InterPro" id="IPR002123">
    <property type="entry name" value="Plipid/glycerol_acylTrfase"/>
</dbReference>
<evidence type="ECO:0000256" key="4">
    <source>
        <dbReference type="SAM" id="MobiDB-lite"/>
    </source>
</evidence>
<dbReference type="SMART" id="SM00563">
    <property type="entry name" value="PlsC"/>
    <property type="match status" value="1"/>
</dbReference>